<protein>
    <recommendedName>
        <fullName evidence="2">UBC core domain-containing protein</fullName>
    </recommendedName>
</protein>
<dbReference type="EMBL" id="CAJNOQ010003916">
    <property type="protein sequence ID" value="CAF1035656.1"/>
    <property type="molecule type" value="Genomic_DNA"/>
</dbReference>
<accession>A0A814J7N7</accession>
<evidence type="ECO:0000259" key="2">
    <source>
        <dbReference type="PROSITE" id="PS50127"/>
    </source>
</evidence>
<dbReference type="InterPro" id="IPR000608">
    <property type="entry name" value="UBC"/>
</dbReference>
<dbReference type="OrthoDB" id="109543at2759"/>
<gene>
    <name evidence="3" type="ORF">GPM918_LOCUS15512</name>
    <name evidence="4" type="ORF">SRO942_LOCUS15512</name>
</gene>
<dbReference type="CDD" id="cd23955">
    <property type="entry name" value="UBCc_invertebrate"/>
    <property type="match status" value="1"/>
</dbReference>
<evidence type="ECO:0000313" key="5">
    <source>
        <dbReference type="Proteomes" id="UP000663829"/>
    </source>
</evidence>
<feature type="domain" description="UBC core" evidence="2">
    <location>
        <begin position="13"/>
        <end position="185"/>
    </location>
</feature>
<dbReference type="Gene3D" id="3.10.110.10">
    <property type="entry name" value="Ubiquitin Conjugating Enzyme"/>
    <property type="match status" value="1"/>
</dbReference>
<dbReference type="SUPFAM" id="SSF54495">
    <property type="entry name" value="UBC-like"/>
    <property type="match status" value="1"/>
</dbReference>
<dbReference type="SMART" id="SM00212">
    <property type="entry name" value="UBCc"/>
    <property type="match status" value="1"/>
</dbReference>
<proteinExistence type="predicted"/>
<sequence length="600" mass="69300">MSTTTKPQNTKNNAIKRIMRDRKEIYNTPIPGIGVDCPDESNPFIFHCNVLINDGPYRGIMIHLILHIPDDYPMTGPAGNIAPGLEFDSRYHGHIHRDGRNGHALCNDLLTNYASYFQAVDHGGAKTASGWSPGYTLSTALLQIVTFFAEPDLIHPASLNSIDHLHNMVKTFKCVDCGHCFEKPNPPVSDYTTTAADEQEEAQTLSKEEEQRLENERKRVAFERELLEKLTCGVTKQNIKDDNICLGYPLLITRDKFGRLWPEIILELISYDAYVSEIQKTGQQKLDYYEHSKFRSVTGKDYNHWLPIYINDNHFERGRTIIQNSISVIHNGTAQGSQKFDFVPRMALKVLTTLMNKASVQLFNGQMYESKHAIESFCHFLRLLMHFIDTYPELDNEINLTIENFKKNLQSRNKKVIPDIGEFLFQIALSTKYKLNDIKDYVYEEYFARQIYWIQRNANVPNLLEIQAKHLPDIFKATKVSNHLLVFNLEMTETFIFSGVKQRLDKLFGYPPKIVIEKFQNRLKAIKTIDKYSDFIDAIKLNNLITCPDDMLNLIRRSVDISNKQGYTNILTIAEQQDQAFELRQKQNQQQNTYYSKGNK</sequence>
<dbReference type="PANTHER" id="PTHR24067">
    <property type="entry name" value="UBIQUITIN-CONJUGATING ENZYME E2"/>
    <property type="match status" value="1"/>
</dbReference>
<dbReference type="InterPro" id="IPR050113">
    <property type="entry name" value="Ub_conjugating_enzyme"/>
</dbReference>
<evidence type="ECO:0000313" key="4">
    <source>
        <dbReference type="EMBL" id="CAF3806267.1"/>
    </source>
</evidence>
<dbReference type="AlphaFoldDB" id="A0A814J7N7"/>
<evidence type="ECO:0000256" key="1">
    <source>
        <dbReference type="SAM" id="MobiDB-lite"/>
    </source>
</evidence>
<feature type="region of interest" description="Disordered" evidence="1">
    <location>
        <begin position="190"/>
        <end position="213"/>
    </location>
</feature>
<evidence type="ECO:0000313" key="3">
    <source>
        <dbReference type="EMBL" id="CAF1035656.1"/>
    </source>
</evidence>
<dbReference type="Pfam" id="PF00179">
    <property type="entry name" value="UQ_con"/>
    <property type="match status" value="1"/>
</dbReference>
<dbReference type="InterPro" id="IPR016135">
    <property type="entry name" value="UBQ-conjugating_enzyme/RWD"/>
</dbReference>
<dbReference type="EMBL" id="CAJOBC010003916">
    <property type="protein sequence ID" value="CAF3806267.1"/>
    <property type="molecule type" value="Genomic_DNA"/>
</dbReference>
<dbReference type="Proteomes" id="UP000663829">
    <property type="component" value="Unassembled WGS sequence"/>
</dbReference>
<dbReference type="Proteomes" id="UP000681722">
    <property type="component" value="Unassembled WGS sequence"/>
</dbReference>
<name>A0A814J7N7_9BILA</name>
<organism evidence="3 5">
    <name type="scientific">Didymodactylos carnosus</name>
    <dbReference type="NCBI Taxonomy" id="1234261"/>
    <lineage>
        <taxon>Eukaryota</taxon>
        <taxon>Metazoa</taxon>
        <taxon>Spiralia</taxon>
        <taxon>Gnathifera</taxon>
        <taxon>Rotifera</taxon>
        <taxon>Eurotatoria</taxon>
        <taxon>Bdelloidea</taxon>
        <taxon>Philodinida</taxon>
        <taxon>Philodinidae</taxon>
        <taxon>Didymodactylos</taxon>
    </lineage>
</organism>
<reference evidence="3" key="1">
    <citation type="submission" date="2021-02" db="EMBL/GenBank/DDBJ databases">
        <authorList>
            <person name="Nowell W R."/>
        </authorList>
    </citation>
    <scope>NUCLEOTIDE SEQUENCE</scope>
</reference>
<comment type="caution">
    <text evidence="3">The sequence shown here is derived from an EMBL/GenBank/DDBJ whole genome shotgun (WGS) entry which is preliminary data.</text>
</comment>
<keyword evidence="5" id="KW-1185">Reference proteome</keyword>
<dbReference type="PROSITE" id="PS50127">
    <property type="entry name" value="UBC_2"/>
    <property type="match status" value="1"/>
</dbReference>